<dbReference type="AlphaFoldDB" id="A0AAD7GQI4"/>
<dbReference type="Gene3D" id="3.80.10.10">
    <property type="entry name" value="Ribonuclease Inhibitor"/>
    <property type="match status" value="1"/>
</dbReference>
<name>A0AAD7GQI4_MYCRO</name>
<organism evidence="1 2">
    <name type="scientific">Mycena rosella</name>
    <name type="common">Pink bonnet</name>
    <name type="synonym">Agaricus rosellus</name>
    <dbReference type="NCBI Taxonomy" id="1033263"/>
    <lineage>
        <taxon>Eukaryota</taxon>
        <taxon>Fungi</taxon>
        <taxon>Dikarya</taxon>
        <taxon>Basidiomycota</taxon>
        <taxon>Agaricomycotina</taxon>
        <taxon>Agaricomycetes</taxon>
        <taxon>Agaricomycetidae</taxon>
        <taxon>Agaricales</taxon>
        <taxon>Marasmiineae</taxon>
        <taxon>Mycenaceae</taxon>
        <taxon>Mycena</taxon>
    </lineage>
</organism>
<dbReference type="InterPro" id="IPR032675">
    <property type="entry name" value="LRR_dom_sf"/>
</dbReference>
<protein>
    <recommendedName>
        <fullName evidence="3">F-box domain-containing protein</fullName>
    </recommendedName>
</protein>
<evidence type="ECO:0000313" key="2">
    <source>
        <dbReference type="Proteomes" id="UP001221757"/>
    </source>
</evidence>
<dbReference type="Proteomes" id="UP001221757">
    <property type="component" value="Unassembled WGS sequence"/>
</dbReference>
<gene>
    <name evidence="1" type="ORF">B0H17DRAFT_1045458</name>
</gene>
<evidence type="ECO:0008006" key="3">
    <source>
        <dbReference type="Google" id="ProtNLM"/>
    </source>
</evidence>
<evidence type="ECO:0000313" key="1">
    <source>
        <dbReference type="EMBL" id="KAJ7701449.1"/>
    </source>
</evidence>
<dbReference type="EMBL" id="JARKIE010000017">
    <property type="protein sequence ID" value="KAJ7701449.1"/>
    <property type="molecule type" value="Genomic_DNA"/>
</dbReference>
<comment type="caution">
    <text evidence="1">The sequence shown here is derived from an EMBL/GenBank/DDBJ whole genome shotgun (WGS) entry which is preliminary data.</text>
</comment>
<reference evidence="1" key="1">
    <citation type="submission" date="2023-03" db="EMBL/GenBank/DDBJ databases">
        <title>Massive genome expansion in bonnet fungi (Mycena s.s.) driven by repeated elements and novel gene families across ecological guilds.</title>
        <authorList>
            <consortium name="Lawrence Berkeley National Laboratory"/>
            <person name="Harder C.B."/>
            <person name="Miyauchi S."/>
            <person name="Viragh M."/>
            <person name="Kuo A."/>
            <person name="Thoen E."/>
            <person name="Andreopoulos B."/>
            <person name="Lu D."/>
            <person name="Skrede I."/>
            <person name="Drula E."/>
            <person name="Henrissat B."/>
            <person name="Morin E."/>
            <person name="Kohler A."/>
            <person name="Barry K."/>
            <person name="LaButti K."/>
            <person name="Morin E."/>
            <person name="Salamov A."/>
            <person name="Lipzen A."/>
            <person name="Mereny Z."/>
            <person name="Hegedus B."/>
            <person name="Baldrian P."/>
            <person name="Stursova M."/>
            <person name="Weitz H."/>
            <person name="Taylor A."/>
            <person name="Grigoriev I.V."/>
            <person name="Nagy L.G."/>
            <person name="Martin F."/>
            <person name="Kauserud H."/>
        </authorList>
    </citation>
    <scope>NUCLEOTIDE SEQUENCE</scope>
    <source>
        <strain evidence="1">CBHHK067</strain>
    </source>
</reference>
<accession>A0AAD7GQI4</accession>
<sequence length="536" mass="59502">MSSHDSPFADKFGTNYVPSDLEMDQLRALLVEPIAELALVDAQIDELDVLVRQLKGKRASLQTRIDVHAALMSPFRRIPQDVLGEIFSACLPTMHNALIDPGEAPMLLGRICRHWRDVAYSTPRLWSSLHIPPVTGRFEQLDSHDPPNIDDRLEKFVEAWLDRSASCPLSISISRGPYDSDIGPSGTTPGTIRQLIRVAGRLCHLSICTHLSEIRPLLLFGREDLPCLRSIHIQAPSDPNELLDGVPILQIPNLHQISLHASTDALTLPLRWSELTDLSLECFPIWVDNSAHNSPNPGGLDQNGAQDLLRRCPNLVRCHLQATTYAPFIGGSTVIVPHLKALSLSDEFDSAQFMQSLDLPSLRYLGIGGGGPGTPSLRSIQSSMHGLTLELRNSCRLPEDGLVDLLNLLRGVSRVRLPRTTRIRLPNHLAMVISLDDEFLARLSPKPTHTVSPALTHIEFGICDFSDIALLDFIRARMATGNPLRRIEAILPRAMDIDIPSELHPFISTGLQVDLKYEFRTWDLDVRDGLSEMGCF</sequence>
<proteinExistence type="predicted"/>
<keyword evidence="2" id="KW-1185">Reference proteome</keyword>